<evidence type="ECO:0000256" key="3">
    <source>
        <dbReference type="ARBA" id="ARBA00022884"/>
    </source>
</evidence>
<dbReference type="PROSITE" id="PS00474">
    <property type="entry name" value="RIBOSOMAL_L3"/>
    <property type="match status" value="1"/>
</dbReference>
<dbReference type="FunFam" id="2.40.30.10:FF:000004">
    <property type="entry name" value="50S ribosomal protein L3"/>
    <property type="match status" value="1"/>
</dbReference>
<dbReference type="EMBL" id="RIZI01000040">
    <property type="protein sequence ID" value="RNF77136.1"/>
    <property type="molecule type" value="Genomic_DNA"/>
</dbReference>
<keyword evidence="4 7" id="KW-0689">Ribosomal protein</keyword>
<organism evidence="11">
    <name type="scientific">Acidithiobacillus sulfuriphilus</name>
    <dbReference type="NCBI Taxonomy" id="1867749"/>
    <lineage>
        <taxon>Bacteria</taxon>
        <taxon>Pseudomonadati</taxon>
        <taxon>Pseudomonadota</taxon>
        <taxon>Acidithiobacillia</taxon>
        <taxon>Acidithiobacillales</taxon>
        <taxon>Acidithiobacillaceae</taxon>
        <taxon>Acidithiobacillus</taxon>
    </lineage>
</organism>
<feature type="modified residue" description="N5-methylglutamine" evidence="7">
    <location>
        <position position="151"/>
    </location>
</feature>
<dbReference type="GO" id="GO:0003735">
    <property type="term" value="F:structural constituent of ribosome"/>
    <property type="evidence" value="ECO:0007669"/>
    <property type="project" value="UniProtKB-UniRule"/>
</dbReference>
<dbReference type="SUPFAM" id="SSF50447">
    <property type="entry name" value="Translation proteins"/>
    <property type="match status" value="1"/>
</dbReference>
<evidence type="ECO:0000256" key="7">
    <source>
        <dbReference type="HAMAP-Rule" id="MF_01325"/>
    </source>
</evidence>
<gene>
    <name evidence="7" type="primary">rplC</name>
    <name evidence="11" type="ORF">EC580_00310</name>
</gene>
<dbReference type="RefSeq" id="WP_123101193.1">
    <property type="nucleotide sequence ID" value="NZ_CP127527.1"/>
</dbReference>
<feature type="compositionally biased region" description="Polar residues" evidence="10">
    <location>
        <begin position="131"/>
        <end position="140"/>
    </location>
</feature>
<dbReference type="InterPro" id="IPR009000">
    <property type="entry name" value="Transl_B-barrel_sf"/>
</dbReference>
<reference evidence="11" key="1">
    <citation type="submission" date="2018-10" db="EMBL/GenBank/DDBJ databases">
        <title>Acidithiobacillus sulfuriphilus sp. nov.: an extremely acidophilic sulfur-oxidizing chemolithotroph isolated from a neutral pH environment.</title>
        <authorList>
            <person name="Falagan C."/>
            <person name="Moya-Beltran A."/>
            <person name="Quatrini R."/>
            <person name="Johnson D.B."/>
        </authorList>
    </citation>
    <scope>NUCLEOTIDE SEQUENCE [LARGE SCALE GENOMIC DNA]</scope>
    <source>
        <strain evidence="11">CJ-2</strain>
    </source>
</reference>
<evidence type="ECO:0000256" key="5">
    <source>
        <dbReference type="ARBA" id="ARBA00023274"/>
    </source>
</evidence>
<dbReference type="InterPro" id="IPR019927">
    <property type="entry name" value="Ribosomal_uL3_bac/org-type"/>
</dbReference>
<dbReference type="InterPro" id="IPR000597">
    <property type="entry name" value="Ribosomal_uL3"/>
</dbReference>
<evidence type="ECO:0000256" key="1">
    <source>
        <dbReference type="ARBA" id="ARBA00006540"/>
    </source>
</evidence>
<keyword evidence="5 7" id="KW-0687">Ribonucleoprotein</keyword>
<name>A0A3M8SBW9_9PROT</name>
<comment type="function">
    <text evidence="7 9">One of the primary rRNA binding proteins, it binds directly near the 3'-end of the 23S rRNA, where it nucleates assembly of the 50S subunit.</text>
</comment>
<dbReference type="GO" id="GO:0019843">
    <property type="term" value="F:rRNA binding"/>
    <property type="evidence" value="ECO:0007669"/>
    <property type="project" value="UniProtKB-UniRule"/>
</dbReference>
<evidence type="ECO:0000256" key="10">
    <source>
        <dbReference type="SAM" id="MobiDB-lite"/>
    </source>
</evidence>
<keyword evidence="3 7" id="KW-0694">RNA-binding</keyword>
<dbReference type="NCBIfam" id="TIGR03625">
    <property type="entry name" value="L3_bact"/>
    <property type="match status" value="1"/>
</dbReference>
<dbReference type="Gene3D" id="2.40.30.10">
    <property type="entry name" value="Translation factors"/>
    <property type="match status" value="1"/>
</dbReference>
<feature type="region of interest" description="Disordered" evidence="10">
    <location>
        <begin position="131"/>
        <end position="150"/>
    </location>
</feature>
<comment type="PTM">
    <text evidence="7">Methylated by PrmB.</text>
</comment>
<evidence type="ECO:0000256" key="2">
    <source>
        <dbReference type="ARBA" id="ARBA00022730"/>
    </source>
</evidence>
<dbReference type="InterPro" id="IPR019926">
    <property type="entry name" value="Ribosomal_uL3_CS"/>
</dbReference>
<dbReference type="PANTHER" id="PTHR11229">
    <property type="entry name" value="50S RIBOSOMAL PROTEIN L3"/>
    <property type="match status" value="1"/>
</dbReference>
<sequence>MVMGLVGRKVGMTRIVADDGRVLPVTVIHVAPNLITQVKDVDHDGYKAVQVTTGERRPQRVSNALAGHYRKSGVAAGRLLREFRVDDTAGYAAGAEIGLDVFAVGQLVDVSGISKGKGFAGAIKRHNFRSNRASHGNSLSHRAPGSIGCRQTPGRVFKGKRMAGHLGAEQVTTQNLELVRIDADRRLLMVRGAVPGARDGNVIVRPGVRAKG</sequence>
<evidence type="ECO:0000256" key="4">
    <source>
        <dbReference type="ARBA" id="ARBA00022980"/>
    </source>
</evidence>
<comment type="caution">
    <text evidence="11">The sequence shown here is derived from an EMBL/GenBank/DDBJ whole genome shotgun (WGS) entry which is preliminary data.</text>
</comment>
<proteinExistence type="inferred from homology"/>
<dbReference type="HAMAP" id="MF_01325_B">
    <property type="entry name" value="Ribosomal_uL3_B"/>
    <property type="match status" value="1"/>
</dbReference>
<comment type="subunit">
    <text evidence="7 9">Part of the 50S ribosomal subunit. Forms a cluster with proteins L14 and L19.</text>
</comment>
<dbReference type="OrthoDB" id="5291088at2"/>
<dbReference type="Pfam" id="PF00297">
    <property type="entry name" value="Ribosomal_L3"/>
    <property type="match status" value="1"/>
</dbReference>
<dbReference type="Gene3D" id="3.30.160.810">
    <property type="match status" value="1"/>
</dbReference>
<comment type="similarity">
    <text evidence="1 7 8">Belongs to the universal ribosomal protein uL3 family.</text>
</comment>
<dbReference type="GO" id="GO:0006412">
    <property type="term" value="P:translation"/>
    <property type="evidence" value="ECO:0007669"/>
    <property type="project" value="UniProtKB-UniRule"/>
</dbReference>
<dbReference type="GO" id="GO:0022625">
    <property type="term" value="C:cytosolic large ribosomal subunit"/>
    <property type="evidence" value="ECO:0007669"/>
    <property type="project" value="TreeGrafter"/>
</dbReference>
<accession>A0A3M8SBW9</accession>
<dbReference type="FunFam" id="3.30.160.810:FF:000001">
    <property type="entry name" value="50S ribosomal protein L3"/>
    <property type="match status" value="1"/>
</dbReference>
<dbReference type="PANTHER" id="PTHR11229:SF16">
    <property type="entry name" value="LARGE RIBOSOMAL SUBUNIT PROTEIN UL3C"/>
    <property type="match status" value="1"/>
</dbReference>
<dbReference type="AlphaFoldDB" id="A0A3M8SBW9"/>
<evidence type="ECO:0000313" key="11">
    <source>
        <dbReference type="EMBL" id="RNF77136.1"/>
    </source>
</evidence>
<evidence type="ECO:0000256" key="9">
    <source>
        <dbReference type="RuleBase" id="RU003906"/>
    </source>
</evidence>
<evidence type="ECO:0000256" key="6">
    <source>
        <dbReference type="ARBA" id="ARBA00035243"/>
    </source>
</evidence>
<protein>
    <recommendedName>
        <fullName evidence="6 7">Large ribosomal subunit protein uL3</fullName>
    </recommendedName>
</protein>
<evidence type="ECO:0000256" key="8">
    <source>
        <dbReference type="RuleBase" id="RU003905"/>
    </source>
</evidence>
<keyword evidence="7" id="KW-0488">Methylation</keyword>
<keyword evidence="2 7" id="KW-0699">rRNA-binding</keyword>